<dbReference type="InterPro" id="IPR008334">
    <property type="entry name" value="5'-Nucleotdase_C"/>
</dbReference>
<dbReference type="PRINTS" id="PR01607">
    <property type="entry name" value="APYRASEFAMLY"/>
</dbReference>
<organism evidence="3 4">
    <name type="scientific">Antrihabitans cavernicola</name>
    <dbReference type="NCBI Taxonomy" id="2495913"/>
    <lineage>
        <taxon>Bacteria</taxon>
        <taxon>Bacillati</taxon>
        <taxon>Actinomycetota</taxon>
        <taxon>Actinomycetes</taxon>
        <taxon>Mycobacteriales</taxon>
        <taxon>Nocardiaceae</taxon>
        <taxon>Antrihabitans</taxon>
    </lineage>
</organism>
<dbReference type="InterPro" id="IPR036907">
    <property type="entry name" value="5'-Nucleotdase_C_sf"/>
</dbReference>
<comment type="caution">
    <text evidence="3">The sequence shown here is derived from an EMBL/GenBank/DDBJ whole genome shotgun (WGS) entry which is preliminary data.</text>
</comment>
<name>A0A5A7SFI9_9NOCA</name>
<proteinExistence type="inferred from homology"/>
<keyword evidence="1" id="KW-0732">Signal</keyword>
<feature type="domain" description="5'-Nucleotidase C-terminal" evidence="2">
    <location>
        <begin position="366"/>
        <end position="522"/>
    </location>
</feature>
<dbReference type="OrthoDB" id="1016457at2"/>
<evidence type="ECO:0000259" key="2">
    <source>
        <dbReference type="Pfam" id="PF02872"/>
    </source>
</evidence>
<dbReference type="SUPFAM" id="SSF55816">
    <property type="entry name" value="5'-nucleotidase (syn. UDP-sugar hydrolase), C-terminal domain"/>
    <property type="match status" value="1"/>
</dbReference>
<dbReference type="RefSeq" id="WP_149428361.1">
    <property type="nucleotide sequence ID" value="NZ_VLNY01000001.1"/>
</dbReference>
<dbReference type="GO" id="GO:0030288">
    <property type="term" value="C:outer membrane-bounded periplasmic space"/>
    <property type="evidence" value="ECO:0007669"/>
    <property type="project" value="TreeGrafter"/>
</dbReference>
<dbReference type="Gene3D" id="3.60.21.10">
    <property type="match status" value="1"/>
</dbReference>
<dbReference type="GO" id="GO:0009166">
    <property type="term" value="P:nucleotide catabolic process"/>
    <property type="evidence" value="ECO:0007669"/>
    <property type="project" value="InterPro"/>
</dbReference>
<dbReference type="AlphaFoldDB" id="A0A5A7SFI9"/>
<protein>
    <submittedName>
        <fullName evidence="3">Bifunctional metallophosphatase/5'-nucleotidase</fullName>
    </submittedName>
</protein>
<dbReference type="SUPFAM" id="SSF56300">
    <property type="entry name" value="Metallo-dependent phosphatases"/>
    <property type="match status" value="1"/>
</dbReference>
<keyword evidence="1" id="KW-0547">Nucleotide-binding</keyword>
<keyword evidence="4" id="KW-1185">Reference proteome</keyword>
<feature type="signal peptide" evidence="1">
    <location>
        <begin position="1"/>
        <end position="30"/>
    </location>
</feature>
<evidence type="ECO:0000256" key="1">
    <source>
        <dbReference type="RuleBase" id="RU362119"/>
    </source>
</evidence>
<sequence length="560" mass="57649">MPKHAAACAVAVLVATLAACTLFTGGVAAAQNPDVLAVRLLAFNDLHGTLAPPQGSAGEVVGADGSAIAAGGAAYLAAYVDQLRSQASNSLLYSVGDNWGASPLESSLFHDEPTVDLLNSMGVAASGIGNHELDAGFAEFQRMQRGGCNPVDGCLFTDTFSGARFPMLAANLTFANGVPATLPFNVNYVDGIPIGVIGVLPENSPKIIAAGRTAGLAFGDELQAIDRTADLLDFFGVKAITVLLHRGDDSSPGSPDDCNLTTNSARRIAQLASPKVDVVFSAAGNNQYNCRVDDPLGNPRVFMQGASNGRVLSVVDLGIDRSTRDVLRDRTNSFNQIVGRNIAPDPAAKAIVDRASAKAAAVSKRVVGSTADQVVRQAAPSGESPLGNLIADAQLAASAPVGAQLALTNAGGIRADLGSGTISYGDIHNVQPFDNSIRVVSMTGAQIDDALEQQFQQRDDGTALRDVLAPSANVSYELHSAAHPGTRIVNLSIDGRPVVRDAVYRVAVNEFLAGGGDGFAAFRSARDSVDVGKDADLLAAYLGARGPVVAPATNRIKAAG</sequence>
<dbReference type="InterPro" id="IPR006179">
    <property type="entry name" value="5_nucleotidase/apyrase"/>
</dbReference>
<gene>
    <name evidence="3" type="ORF">FOY51_01125</name>
</gene>
<dbReference type="GO" id="GO:0008253">
    <property type="term" value="F:5'-nucleotidase activity"/>
    <property type="evidence" value="ECO:0007669"/>
    <property type="project" value="TreeGrafter"/>
</dbReference>
<dbReference type="Gene3D" id="3.90.780.10">
    <property type="entry name" value="5'-Nucleotidase, C-terminal domain"/>
    <property type="match status" value="1"/>
</dbReference>
<dbReference type="GO" id="GO:0008768">
    <property type="term" value="F:UDP-sugar diphosphatase activity"/>
    <property type="evidence" value="ECO:0007669"/>
    <property type="project" value="TreeGrafter"/>
</dbReference>
<dbReference type="Proteomes" id="UP000322244">
    <property type="component" value="Unassembled WGS sequence"/>
</dbReference>
<evidence type="ECO:0000313" key="3">
    <source>
        <dbReference type="EMBL" id="KAA0024586.1"/>
    </source>
</evidence>
<dbReference type="EMBL" id="VLNY01000001">
    <property type="protein sequence ID" value="KAA0024586.1"/>
    <property type="molecule type" value="Genomic_DNA"/>
</dbReference>
<dbReference type="InterPro" id="IPR029052">
    <property type="entry name" value="Metallo-depent_PP-like"/>
</dbReference>
<dbReference type="GO" id="GO:0000166">
    <property type="term" value="F:nucleotide binding"/>
    <property type="evidence" value="ECO:0007669"/>
    <property type="project" value="UniProtKB-KW"/>
</dbReference>
<accession>A0A5A7SFI9</accession>
<feature type="chain" id="PRO_5039747224" evidence="1">
    <location>
        <begin position="31"/>
        <end position="560"/>
    </location>
</feature>
<dbReference type="PANTHER" id="PTHR11575">
    <property type="entry name" value="5'-NUCLEOTIDASE-RELATED"/>
    <property type="match status" value="1"/>
</dbReference>
<dbReference type="Pfam" id="PF02872">
    <property type="entry name" value="5_nucleotid_C"/>
    <property type="match status" value="1"/>
</dbReference>
<reference evidence="3 4" key="1">
    <citation type="submission" date="2019-07" db="EMBL/GenBank/DDBJ databases">
        <title>Rhodococcus cavernicolus sp. nov., isolated from a cave.</title>
        <authorList>
            <person name="Lee S.D."/>
        </authorList>
    </citation>
    <scope>NUCLEOTIDE SEQUENCE [LARGE SCALE GENOMIC DNA]</scope>
    <source>
        <strain evidence="3 4">C1-24</strain>
    </source>
</reference>
<keyword evidence="1" id="KW-0378">Hydrolase</keyword>
<dbReference type="PROSITE" id="PS51257">
    <property type="entry name" value="PROKAR_LIPOPROTEIN"/>
    <property type="match status" value="1"/>
</dbReference>
<comment type="similarity">
    <text evidence="1">Belongs to the 5'-nucleotidase family.</text>
</comment>
<dbReference type="PANTHER" id="PTHR11575:SF24">
    <property type="entry name" value="5'-NUCLEOTIDASE"/>
    <property type="match status" value="1"/>
</dbReference>
<evidence type="ECO:0000313" key="4">
    <source>
        <dbReference type="Proteomes" id="UP000322244"/>
    </source>
</evidence>